<dbReference type="Gene3D" id="2.160.20.10">
    <property type="entry name" value="Single-stranded right-handed beta-helix, Pectin lyase-like"/>
    <property type="match status" value="1"/>
</dbReference>
<dbReference type="Pfam" id="PF18962">
    <property type="entry name" value="Por_Secre_tail"/>
    <property type="match status" value="1"/>
</dbReference>
<dbReference type="NCBIfam" id="TIGR04183">
    <property type="entry name" value="Por_Secre_tail"/>
    <property type="match status" value="1"/>
</dbReference>
<proteinExistence type="predicted"/>
<dbReference type="SUPFAM" id="SSF51126">
    <property type="entry name" value="Pectin lyase-like"/>
    <property type="match status" value="1"/>
</dbReference>
<evidence type="ECO:0000256" key="2">
    <source>
        <dbReference type="SAM" id="SignalP"/>
    </source>
</evidence>
<dbReference type="SMART" id="SM00710">
    <property type="entry name" value="PbH1"/>
    <property type="match status" value="9"/>
</dbReference>
<dbReference type="InterPro" id="IPR011050">
    <property type="entry name" value="Pectin_lyase_fold/virulence"/>
</dbReference>
<protein>
    <submittedName>
        <fullName evidence="4">Por secretion system C-terminal sorting domain-containing protein</fullName>
    </submittedName>
</protein>
<dbReference type="RefSeq" id="WP_072410622.1">
    <property type="nucleotide sequence ID" value="NZ_FPKW01000010.1"/>
</dbReference>
<reference evidence="5" key="1">
    <citation type="submission" date="2016-10" db="EMBL/GenBank/DDBJ databases">
        <authorList>
            <person name="Varghese N."/>
            <person name="Submissions S."/>
        </authorList>
    </citation>
    <scope>NUCLEOTIDE SEQUENCE [LARGE SCALE GENOMIC DNA]</scope>
    <source>
        <strain evidence="5">SUR2</strain>
    </source>
</reference>
<gene>
    <name evidence="4" type="ORF">SAMN05216324_11015</name>
</gene>
<dbReference type="Proteomes" id="UP000182034">
    <property type="component" value="Unassembled WGS sequence"/>
</dbReference>
<dbReference type="AlphaFoldDB" id="A0A1K2ISU9"/>
<evidence type="ECO:0000313" key="5">
    <source>
        <dbReference type="Proteomes" id="UP000182034"/>
    </source>
</evidence>
<feature type="chain" id="PRO_5012182402" evidence="2">
    <location>
        <begin position="25"/>
        <end position="654"/>
    </location>
</feature>
<keyword evidence="1 2" id="KW-0732">Signal</keyword>
<sequence length="654" mass="67430">MKKILFFIAVSAAAVNLNAQVSLAATSGTTTGTYTTLKDAFDAINAGTHQGAINISITASTTETAMAVLNASGGTTNYTSVAIKPATGTTPVVSGNLASSALVRILGSNITLDGSNTVSGTTRDLTFTNTATTAPQVINFIATSAAAANTNIVVKNLNIINGINTSSAFIMYDGNTTPTGGYFNNVTLQNNSVKKSYIGMYLFTAIAAGNGANTLVTGNDFTATGTDANRLVGIYLQGLDGATVTNNTIGNFETANAEIKRGVWFATGTVNSSITSNTITNLGYTGTGAGGATGITVTSGNTGASAAANIIIRSNNINNFTSSGTGTIFTGIYVAGTLTNGVVIDKNKVSTIKNTNINGYGSQGIYVASTNPAANTLISNNIVNGISGYGYAAGGGVNDNGNGIVVGAGGGYKIYYNTVVMDVNQTVAGRPSAFNALSTVTAAGAIDLRNNIFVNSQTQTGDRYTVYSGAANTIFSNINYNDYFSSGANLGYIGSSRATLADIQTGFGGNVNSLNILPVFVSATDFHLASSGNSTLDNKATPVPEVTVDADGNARNATTPDLGGYEFVTTVLAVQDVAKKKLNYYPNPVVDFISINDVNKIKSVEVYNTVGQRVIVENVNSDKALIDMRKVPAGIYILKVNSERESQSIKVIKR</sequence>
<keyword evidence="5" id="KW-1185">Reference proteome</keyword>
<evidence type="ECO:0000313" key="4">
    <source>
        <dbReference type="EMBL" id="SFZ95447.1"/>
    </source>
</evidence>
<name>A0A1K2ISU9_9FLAO</name>
<evidence type="ECO:0000256" key="1">
    <source>
        <dbReference type="ARBA" id="ARBA00022729"/>
    </source>
</evidence>
<dbReference type="EMBL" id="FPKW01000010">
    <property type="protein sequence ID" value="SFZ95447.1"/>
    <property type="molecule type" value="Genomic_DNA"/>
</dbReference>
<feature type="domain" description="Secretion system C-terminal sorting" evidence="3">
    <location>
        <begin position="585"/>
        <end position="652"/>
    </location>
</feature>
<dbReference type="OrthoDB" id="626902at2"/>
<feature type="signal peptide" evidence="2">
    <location>
        <begin position="1"/>
        <end position="24"/>
    </location>
</feature>
<dbReference type="InterPro" id="IPR012334">
    <property type="entry name" value="Pectin_lyas_fold"/>
</dbReference>
<dbReference type="InterPro" id="IPR026444">
    <property type="entry name" value="Secre_tail"/>
</dbReference>
<dbReference type="InterPro" id="IPR006626">
    <property type="entry name" value="PbH1"/>
</dbReference>
<organism evidence="4 5">
    <name type="scientific">Chryseobacterium limigenitum</name>
    <dbReference type="NCBI Taxonomy" id="1612149"/>
    <lineage>
        <taxon>Bacteria</taxon>
        <taxon>Pseudomonadati</taxon>
        <taxon>Bacteroidota</taxon>
        <taxon>Flavobacteriia</taxon>
        <taxon>Flavobacteriales</taxon>
        <taxon>Weeksellaceae</taxon>
        <taxon>Chryseobacterium group</taxon>
        <taxon>Chryseobacterium</taxon>
    </lineage>
</organism>
<accession>A0A1K2ISU9</accession>
<dbReference type="STRING" id="1612149.SAMN05216324_11015"/>
<evidence type="ECO:0000259" key="3">
    <source>
        <dbReference type="Pfam" id="PF18962"/>
    </source>
</evidence>